<comment type="similarity">
    <text evidence="2">Belongs to the GKAP1 family.</text>
</comment>
<protein>
    <recommendedName>
        <fullName evidence="8">G kinase-anchoring protein 1</fullName>
    </recommendedName>
</protein>
<gene>
    <name evidence="6" type="ORF">MELIAE_LOCUS5738</name>
</gene>
<name>A0A9P0B251_BRAAE</name>
<dbReference type="InterPro" id="IPR026109">
    <property type="entry name" value="GKAP1"/>
</dbReference>
<evidence type="ECO:0000256" key="4">
    <source>
        <dbReference type="ARBA" id="ARBA00023054"/>
    </source>
</evidence>
<reference evidence="6" key="1">
    <citation type="submission" date="2021-12" db="EMBL/GenBank/DDBJ databases">
        <authorList>
            <person name="King R."/>
        </authorList>
    </citation>
    <scope>NUCLEOTIDE SEQUENCE</scope>
</reference>
<accession>A0A9P0B251</accession>
<feature type="compositionally biased region" description="Basic residues" evidence="5">
    <location>
        <begin position="41"/>
        <end position="54"/>
    </location>
</feature>
<dbReference type="PRINTS" id="PR02083">
    <property type="entry name" value="GKINASEAP1"/>
</dbReference>
<evidence type="ECO:0000313" key="6">
    <source>
        <dbReference type="EMBL" id="CAH0553838.1"/>
    </source>
</evidence>
<keyword evidence="3" id="KW-0333">Golgi apparatus</keyword>
<evidence type="ECO:0000256" key="2">
    <source>
        <dbReference type="ARBA" id="ARBA00006662"/>
    </source>
</evidence>
<dbReference type="PANTHER" id="PTHR14899">
    <property type="entry name" value="G KINASE ANCHORING PROTEIN 1"/>
    <property type="match status" value="1"/>
</dbReference>
<evidence type="ECO:0000256" key="1">
    <source>
        <dbReference type="ARBA" id="ARBA00004555"/>
    </source>
</evidence>
<evidence type="ECO:0000313" key="7">
    <source>
        <dbReference type="Proteomes" id="UP001154078"/>
    </source>
</evidence>
<dbReference type="EMBL" id="OV121134">
    <property type="protein sequence ID" value="CAH0553838.1"/>
    <property type="molecule type" value="Genomic_DNA"/>
</dbReference>
<feature type="compositionally biased region" description="Basic and acidic residues" evidence="5">
    <location>
        <begin position="255"/>
        <end position="272"/>
    </location>
</feature>
<keyword evidence="7" id="KW-1185">Reference proteome</keyword>
<dbReference type="AlphaFoldDB" id="A0A9P0B251"/>
<dbReference type="GO" id="GO:0005794">
    <property type="term" value="C:Golgi apparatus"/>
    <property type="evidence" value="ECO:0007669"/>
    <property type="project" value="UniProtKB-SubCell"/>
</dbReference>
<dbReference type="PANTHER" id="PTHR14899:SF0">
    <property type="entry name" value="G KINASE-ANCHORING PROTEIN 1"/>
    <property type="match status" value="1"/>
</dbReference>
<comment type="subcellular location">
    <subcellularLocation>
        <location evidence="1">Golgi apparatus</location>
    </subcellularLocation>
</comment>
<evidence type="ECO:0008006" key="8">
    <source>
        <dbReference type="Google" id="ProtNLM"/>
    </source>
</evidence>
<proteinExistence type="inferred from homology"/>
<keyword evidence="4" id="KW-0175">Coiled coil</keyword>
<evidence type="ECO:0000256" key="5">
    <source>
        <dbReference type="SAM" id="MobiDB-lite"/>
    </source>
</evidence>
<dbReference type="GO" id="GO:0007165">
    <property type="term" value="P:signal transduction"/>
    <property type="evidence" value="ECO:0007669"/>
    <property type="project" value="InterPro"/>
</dbReference>
<organism evidence="6 7">
    <name type="scientific">Brassicogethes aeneus</name>
    <name type="common">Rape pollen beetle</name>
    <name type="synonym">Meligethes aeneus</name>
    <dbReference type="NCBI Taxonomy" id="1431903"/>
    <lineage>
        <taxon>Eukaryota</taxon>
        <taxon>Metazoa</taxon>
        <taxon>Ecdysozoa</taxon>
        <taxon>Arthropoda</taxon>
        <taxon>Hexapoda</taxon>
        <taxon>Insecta</taxon>
        <taxon>Pterygota</taxon>
        <taxon>Neoptera</taxon>
        <taxon>Endopterygota</taxon>
        <taxon>Coleoptera</taxon>
        <taxon>Polyphaga</taxon>
        <taxon>Cucujiformia</taxon>
        <taxon>Nitidulidae</taxon>
        <taxon>Meligethinae</taxon>
        <taxon>Brassicogethes</taxon>
    </lineage>
</organism>
<feature type="region of interest" description="Disordered" evidence="5">
    <location>
        <begin position="20"/>
        <end position="62"/>
    </location>
</feature>
<feature type="region of interest" description="Disordered" evidence="5">
    <location>
        <begin position="255"/>
        <end position="279"/>
    </location>
</feature>
<dbReference type="Proteomes" id="UP001154078">
    <property type="component" value="Chromosome 3"/>
</dbReference>
<dbReference type="OrthoDB" id="5864420at2759"/>
<evidence type="ECO:0000256" key="3">
    <source>
        <dbReference type="ARBA" id="ARBA00023034"/>
    </source>
</evidence>
<sequence length="279" mass="32380">MDISVPSRFSCLKIEDEDFKPVSGRKKSDKKPVNSTSAAKKTTHKTTQSKKKNKTKDTKQWEEWKQKDNEIVNDHYEQDLQHAILQSKLAFEKEKKHPAVLQISDQPQKKKKNKTMSLDQFLEKPKVEIESEEGNKEDPNFFDNIKESVKSEITKESVKAKRKEREINIDEVISIAQMQEKLEKEKANNAILTKELNEAKIEIASVKKRNSTLCSMLSQGEMKDKAAVLLELEKLTLVKEELTEEVSRLYKLLEQERSKSGNNQENHKNKDKVQKKKKN</sequence>